<evidence type="ECO:0000259" key="13">
    <source>
        <dbReference type="Pfam" id="PF06974"/>
    </source>
</evidence>
<sequence>MLQRLSGNDALMLNMENPTTPMHTLKVAILDSSRRGSPVTLDELRAVLPRYLGNFPRANQRVETASQTYSARPFWVPDPDFDIAAHLDERSVDEPGDRVALDRVLSVLAVEQLDRRRPLWALTLVNGLADGQQAVVVRVHHAVADGLAALNMFMTATSEEGGTITAAPIPDVDPVTREELLRTARAESKRLFRNVPRATGRLVRGMITSRRFENRHLVPMPMESARNSFSTRSGGERRCASASLPLKDFQQIAVAAGTTVNGALHGVIAGAKRAEMIARSEDLRSPAVTVFGVAADMASNRTAGNEISTALAYLRTDIDDPVERLTATAQSCAAAVSKRRTIGFELTDQIAVYTGRTGPVFRKLAAPVTPRVVNNITTANLPGPRQTRWVGDIEVVDWISFALAIAPADVNLTAYSYAGRISMGLITTPESMPDPERFLRRVEESLEQVRSALIARGLLDPEATREPATEPPKKAK</sequence>
<dbReference type="PANTHER" id="PTHR31650:SF1">
    <property type="entry name" value="WAX ESTER SYNTHASE_DIACYLGLYCEROL ACYLTRANSFERASE 4-RELATED"/>
    <property type="match status" value="1"/>
</dbReference>
<evidence type="ECO:0000256" key="2">
    <source>
        <dbReference type="ARBA" id="ARBA00005189"/>
    </source>
</evidence>
<comment type="pathway">
    <text evidence="2">Lipid metabolism.</text>
</comment>
<proteinExistence type="inferred from homology"/>
<evidence type="ECO:0000256" key="9">
    <source>
        <dbReference type="ARBA" id="ARBA00023315"/>
    </source>
</evidence>
<evidence type="ECO:0000313" key="15">
    <source>
        <dbReference type="Proteomes" id="UP001501035"/>
    </source>
</evidence>
<evidence type="ECO:0000259" key="12">
    <source>
        <dbReference type="Pfam" id="PF03007"/>
    </source>
</evidence>
<dbReference type="InterPro" id="IPR045034">
    <property type="entry name" value="O-acyltransferase_WSD1-like"/>
</dbReference>
<organism evidence="14 15">
    <name type="scientific">Gordonia defluvii</name>
    <dbReference type="NCBI Taxonomy" id="283718"/>
    <lineage>
        <taxon>Bacteria</taxon>
        <taxon>Bacillati</taxon>
        <taxon>Actinomycetota</taxon>
        <taxon>Actinomycetes</taxon>
        <taxon>Mycobacteriales</taxon>
        <taxon>Gordoniaceae</taxon>
        <taxon>Gordonia</taxon>
    </lineage>
</organism>
<keyword evidence="7" id="KW-0319">Glycerol metabolism</keyword>
<evidence type="ECO:0000256" key="8">
    <source>
        <dbReference type="ARBA" id="ARBA00023098"/>
    </source>
</evidence>
<comment type="caution">
    <text evidence="14">The sequence shown here is derived from an EMBL/GenBank/DDBJ whole genome shotgun (WGS) entry which is preliminary data.</text>
</comment>
<feature type="domain" description="O-acyltransferase WSD1-like N-terminal" evidence="12">
    <location>
        <begin position="5"/>
        <end position="262"/>
    </location>
</feature>
<reference evidence="15" key="1">
    <citation type="journal article" date="2019" name="Int. J. Syst. Evol. Microbiol.">
        <title>The Global Catalogue of Microorganisms (GCM) 10K type strain sequencing project: providing services to taxonomists for standard genome sequencing and annotation.</title>
        <authorList>
            <consortium name="The Broad Institute Genomics Platform"/>
            <consortium name="The Broad Institute Genome Sequencing Center for Infectious Disease"/>
            <person name="Wu L."/>
            <person name="Ma J."/>
        </authorList>
    </citation>
    <scope>NUCLEOTIDE SEQUENCE [LARGE SCALE GENOMIC DNA]</scope>
    <source>
        <strain evidence="15">JCM 14234</strain>
    </source>
</reference>
<dbReference type="EMBL" id="BAAAVS010000053">
    <property type="protein sequence ID" value="GAA3044608.1"/>
    <property type="molecule type" value="Genomic_DNA"/>
</dbReference>
<evidence type="ECO:0000256" key="5">
    <source>
        <dbReference type="ARBA" id="ARBA00022516"/>
    </source>
</evidence>
<keyword evidence="5" id="KW-0444">Lipid biosynthesis</keyword>
<evidence type="ECO:0000256" key="10">
    <source>
        <dbReference type="ARBA" id="ARBA00048109"/>
    </source>
</evidence>
<evidence type="ECO:0000256" key="7">
    <source>
        <dbReference type="ARBA" id="ARBA00022798"/>
    </source>
</evidence>
<dbReference type="Proteomes" id="UP001501035">
    <property type="component" value="Unassembled WGS sequence"/>
</dbReference>
<keyword evidence="15" id="KW-1185">Reference proteome</keyword>
<comment type="pathway">
    <text evidence="1">Glycerolipid metabolism; triacylglycerol biosynthesis.</text>
</comment>
<evidence type="ECO:0000313" key="14">
    <source>
        <dbReference type="EMBL" id="GAA3044608.1"/>
    </source>
</evidence>
<feature type="domain" description="O-acyltransferase WSD1 C-terminal" evidence="13">
    <location>
        <begin position="304"/>
        <end position="448"/>
    </location>
</feature>
<feature type="region of interest" description="Disordered" evidence="11">
    <location>
        <begin position="457"/>
        <end position="476"/>
    </location>
</feature>
<name>A0ABP6LL58_9ACTN</name>
<protein>
    <recommendedName>
        <fullName evidence="4">diacylglycerol O-acyltransferase</fullName>
        <ecNumber evidence="4">2.3.1.20</ecNumber>
    </recommendedName>
</protein>
<dbReference type="RefSeq" id="WP_290713885.1">
    <property type="nucleotide sequence ID" value="NZ_BAAAVS010000053.1"/>
</dbReference>
<dbReference type="InterPro" id="IPR023213">
    <property type="entry name" value="CAT-like_dom_sf"/>
</dbReference>
<dbReference type="InterPro" id="IPR009721">
    <property type="entry name" value="O-acyltransferase_WSD1_C"/>
</dbReference>
<dbReference type="Pfam" id="PF03007">
    <property type="entry name" value="WS_DGAT_cat"/>
    <property type="match status" value="1"/>
</dbReference>
<evidence type="ECO:0000256" key="6">
    <source>
        <dbReference type="ARBA" id="ARBA00022679"/>
    </source>
</evidence>
<comment type="catalytic activity">
    <reaction evidence="10">
        <text>an acyl-CoA + a 1,2-diacyl-sn-glycerol = a triacyl-sn-glycerol + CoA</text>
        <dbReference type="Rhea" id="RHEA:10868"/>
        <dbReference type="ChEBI" id="CHEBI:17815"/>
        <dbReference type="ChEBI" id="CHEBI:57287"/>
        <dbReference type="ChEBI" id="CHEBI:58342"/>
        <dbReference type="ChEBI" id="CHEBI:64615"/>
        <dbReference type="EC" id="2.3.1.20"/>
    </reaction>
</comment>
<accession>A0ABP6LL58</accession>
<evidence type="ECO:0000256" key="11">
    <source>
        <dbReference type="SAM" id="MobiDB-lite"/>
    </source>
</evidence>
<evidence type="ECO:0000256" key="1">
    <source>
        <dbReference type="ARBA" id="ARBA00004771"/>
    </source>
</evidence>
<keyword evidence="9" id="KW-0012">Acyltransferase</keyword>
<dbReference type="Gene3D" id="3.30.559.10">
    <property type="entry name" value="Chloramphenicol acetyltransferase-like domain"/>
    <property type="match status" value="1"/>
</dbReference>
<gene>
    <name evidence="14" type="ORF">GCM10010528_24900</name>
</gene>
<comment type="similarity">
    <text evidence="3">Belongs to the long-chain O-acyltransferase family.</text>
</comment>
<dbReference type="PANTHER" id="PTHR31650">
    <property type="entry name" value="O-ACYLTRANSFERASE (WSD1-LIKE) FAMILY PROTEIN"/>
    <property type="match status" value="1"/>
</dbReference>
<dbReference type="InterPro" id="IPR004255">
    <property type="entry name" value="O-acyltransferase_WSD1_N"/>
</dbReference>
<feature type="compositionally biased region" description="Basic and acidic residues" evidence="11">
    <location>
        <begin position="462"/>
        <end position="476"/>
    </location>
</feature>
<evidence type="ECO:0000256" key="4">
    <source>
        <dbReference type="ARBA" id="ARBA00013244"/>
    </source>
</evidence>
<dbReference type="SUPFAM" id="SSF52777">
    <property type="entry name" value="CoA-dependent acyltransferases"/>
    <property type="match status" value="2"/>
</dbReference>
<keyword evidence="8" id="KW-0443">Lipid metabolism</keyword>
<evidence type="ECO:0000256" key="3">
    <source>
        <dbReference type="ARBA" id="ARBA00009587"/>
    </source>
</evidence>
<dbReference type="EC" id="2.3.1.20" evidence="4"/>
<keyword evidence="6" id="KW-0808">Transferase</keyword>
<dbReference type="Pfam" id="PF06974">
    <property type="entry name" value="WS_DGAT_C"/>
    <property type="match status" value="1"/>
</dbReference>